<sequence length="142" mass="16034">MSTSTNFSSSTTSSILLRDASDWQAWFLVIKGRAEFDQIWKYCDPDLPSKPVLPSGGETPQHIQDWVTTGKTPDGETSQTMALFYNAHRAIAKEQDQKRAKIANLFTLIINTVPADNLPLSEDTKEPYSLLKKLKDRFQLND</sequence>
<evidence type="ECO:0000313" key="2">
    <source>
        <dbReference type="EMBL" id="KAF2839478.1"/>
    </source>
</evidence>
<dbReference type="AlphaFoldDB" id="A0A9P4SD82"/>
<feature type="compositionally biased region" description="Polar residues" evidence="1">
    <location>
        <begin position="66"/>
        <end position="75"/>
    </location>
</feature>
<dbReference type="Proteomes" id="UP000799429">
    <property type="component" value="Unassembled WGS sequence"/>
</dbReference>
<organism evidence="2 3">
    <name type="scientific">Patellaria atrata CBS 101060</name>
    <dbReference type="NCBI Taxonomy" id="1346257"/>
    <lineage>
        <taxon>Eukaryota</taxon>
        <taxon>Fungi</taxon>
        <taxon>Dikarya</taxon>
        <taxon>Ascomycota</taxon>
        <taxon>Pezizomycotina</taxon>
        <taxon>Dothideomycetes</taxon>
        <taxon>Dothideomycetes incertae sedis</taxon>
        <taxon>Patellariales</taxon>
        <taxon>Patellariaceae</taxon>
        <taxon>Patellaria</taxon>
    </lineage>
</organism>
<dbReference type="EMBL" id="MU006095">
    <property type="protein sequence ID" value="KAF2839478.1"/>
    <property type="molecule type" value="Genomic_DNA"/>
</dbReference>
<name>A0A9P4SD82_9PEZI</name>
<proteinExistence type="predicted"/>
<feature type="region of interest" description="Disordered" evidence="1">
    <location>
        <begin position="51"/>
        <end position="75"/>
    </location>
</feature>
<accession>A0A9P4SD82</accession>
<comment type="caution">
    <text evidence="2">The sequence shown here is derived from an EMBL/GenBank/DDBJ whole genome shotgun (WGS) entry which is preliminary data.</text>
</comment>
<reference evidence="2" key="1">
    <citation type="journal article" date="2020" name="Stud. Mycol.">
        <title>101 Dothideomycetes genomes: a test case for predicting lifestyles and emergence of pathogens.</title>
        <authorList>
            <person name="Haridas S."/>
            <person name="Albert R."/>
            <person name="Binder M."/>
            <person name="Bloem J."/>
            <person name="Labutti K."/>
            <person name="Salamov A."/>
            <person name="Andreopoulos B."/>
            <person name="Baker S."/>
            <person name="Barry K."/>
            <person name="Bills G."/>
            <person name="Bluhm B."/>
            <person name="Cannon C."/>
            <person name="Castanera R."/>
            <person name="Culley D."/>
            <person name="Daum C."/>
            <person name="Ezra D."/>
            <person name="Gonzalez J."/>
            <person name="Henrissat B."/>
            <person name="Kuo A."/>
            <person name="Liang C."/>
            <person name="Lipzen A."/>
            <person name="Lutzoni F."/>
            <person name="Magnuson J."/>
            <person name="Mondo S."/>
            <person name="Nolan M."/>
            <person name="Ohm R."/>
            <person name="Pangilinan J."/>
            <person name="Park H.-J."/>
            <person name="Ramirez L."/>
            <person name="Alfaro M."/>
            <person name="Sun H."/>
            <person name="Tritt A."/>
            <person name="Yoshinaga Y."/>
            <person name="Zwiers L.-H."/>
            <person name="Turgeon B."/>
            <person name="Goodwin S."/>
            <person name="Spatafora J."/>
            <person name="Crous P."/>
            <person name="Grigoriev I."/>
        </authorList>
    </citation>
    <scope>NUCLEOTIDE SEQUENCE</scope>
    <source>
        <strain evidence="2">CBS 101060</strain>
    </source>
</reference>
<gene>
    <name evidence="2" type="ORF">M501DRAFT_806409</name>
</gene>
<keyword evidence="3" id="KW-1185">Reference proteome</keyword>
<protein>
    <submittedName>
        <fullName evidence="2">Uncharacterized protein</fullName>
    </submittedName>
</protein>
<evidence type="ECO:0000256" key="1">
    <source>
        <dbReference type="SAM" id="MobiDB-lite"/>
    </source>
</evidence>
<evidence type="ECO:0000313" key="3">
    <source>
        <dbReference type="Proteomes" id="UP000799429"/>
    </source>
</evidence>